<dbReference type="RefSeq" id="WP_073007773.1">
    <property type="nucleotide sequence ID" value="NZ_FRBW01000001.1"/>
</dbReference>
<proteinExistence type="inferred from homology"/>
<dbReference type="EMBL" id="FRBW01000001">
    <property type="protein sequence ID" value="SHL30128.1"/>
    <property type="molecule type" value="Genomic_DNA"/>
</dbReference>
<reference evidence="5 6" key="1">
    <citation type="submission" date="2016-11" db="EMBL/GenBank/DDBJ databases">
        <authorList>
            <person name="Jaros S."/>
            <person name="Januszkiewicz K."/>
            <person name="Wedrychowicz H."/>
        </authorList>
    </citation>
    <scope>NUCLEOTIDE SEQUENCE [LARGE SCALE GENOMIC DNA]</scope>
    <source>
        <strain evidence="5 6">DSM 22153</strain>
    </source>
</reference>
<evidence type="ECO:0000313" key="5">
    <source>
        <dbReference type="EMBL" id="SHL30128.1"/>
    </source>
</evidence>
<dbReference type="PANTHER" id="PTHR43669">
    <property type="entry name" value="5-KETO-D-GLUCONATE 5-REDUCTASE"/>
    <property type="match status" value="1"/>
</dbReference>
<evidence type="ECO:0000313" key="6">
    <source>
        <dbReference type="Proteomes" id="UP000186002"/>
    </source>
</evidence>
<dbReference type="GO" id="GO:0016491">
    <property type="term" value="F:oxidoreductase activity"/>
    <property type="evidence" value="ECO:0007669"/>
    <property type="project" value="UniProtKB-KW"/>
</dbReference>
<dbReference type="InterPro" id="IPR057326">
    <property type="entry name" value="KR_dom"/>
</dbReference>
<dbReference type="InterPro" id="IPR036291">
    <property type="entry name" value="NAD(P)-bd_dom_sf"/>
</dbReference>
<dbReference type="PRINTS" id="PR00081">
    <property type="entry name" value="GDHRDH"/>
</dbReference>
<organism evidence="5 6">
    <name type="scientific">Roseibium suaedae</name>
    <dbReference type="NCBI Taxonomy" id="735517"/>
    <lineage>
        <taxon>Bacteria</taxon>
        <taxon>Pseudomonadati</taxon>
        <taxon>Pseudomonadota</taxon>
        <taxon>Alphaproteobacteria</taxon>
        <taxon>Hyphomicrobiales</taxon>
        <taxon>Stappiaceae</taxon>
        <taxon>Roseibium</taxon>
    </lineage>
</organism>
<accession>A0A1M6ZI00</accession>
<dbReference type="Proteomes" id="UP000186002">
    <property type="component" value="Unassembled WGS sequence"/>
</dbReference>
<comment type="similarity">
    <text evidence="1 3">Belongs to the short-chain dehydrogenases/reductases (SDR) family.</text>
</comment>
<dbReference type="STRING" id="735517.SAMN05444272_0249"/>
<evidence type="ECO:0000256" key="1">
    <source>
        <dbReference type="ARBA" id="ARBA00006484"/>
    </source>
</evidence>
<dbReference type="Gene3D" id="3.40.50.720">
    <property type="entry name" value="NAD(P)-binding Rossmann-like Domain"/>
    <property type="match status" value="1"/>
</dbReference>
<dbReference type="PANTHER" id="PTHR43669:SF3">
    <property type="entry name" value="ALCOHOL DEHYDROGENASE, PUTATIVE (AFU_ORTHOLOGUE AFUA_3G03445)-RELATED"/>
    <property type="match status" value="1"/>
</dbReference>
<dbReference type="PRINTS" id="PR00080">
    <property type="entry name" value="SDRFAMILY"/>
</dbReference>
<dbReference type="AlphaFoldDB" id="A0A1M6ZI00"/>
<feature type="domain" description="Ketoreductase" evidence="4">
    <location>
        <begin position="7"/>
        <end position="205"/>
    </location>
</feature>
<name>A0A1M6ZI00_9HYPH</name>
<dbReference type="Pfam" id="PF00106">
    <property type="entry name" value="adh_short"/>
    <property type="match status" value="1"/>
</dbReference>
<sequence length="253" mass="26180">MTDLSGKTALITGASRGIGAATARHLAASGATVFLTARTQEAVEPVAEAITADGGRAHALACDVSRFADVEAAVRAALAVTGRLDILINNAGLIEPISRLETSDPDAWAKVADVNIKGVYHGLRAAGPVMLEQKTGTIINLSSGAASRPIEGWSHYCASKAAVLSLTRSADLEWRREGIRVLGLSPGTVATGMQASIRASGINDYSRLAPTAHLDPDWVGQAIAWLCGKAGDAYLGEDCSLKDPVVRKALGIG</sequence>
<dbReference type="FunFam" id="3.40.50.720:FF:000084">
    <property type="entry name" value="Short-chain dehydrogenase reductase"/>
    <property type="match status" value="1"/>
</dbReference>
<dbReference type="SMART" id="SM00822">
    <property type="entry name" value="PKS_KR"/>
    <property type="match status" value="1"/>
</dbReference>
<keyword evidence="6" id="KW-1185">Reference proteome</keyword>
<dbReference type="InterPro" id="IPR002347">
    <property type="entry name" value="SDR_fam"/>
</dbReference>
<dbReference type="CDD" id="cd05233">
    <property type="entry name" value="SDR_c"/>
    <property type="match status" value="1"/>
</dbReference>
<evidence type="ECO:0000256" key="2">
    <source>
        <dbReference type="ARBA" id="ARBA00023002"/>
    </source>
</evidence>
<dbReference type="OrthoDB" id="9810734at2"/>
<dbReference type="SUPFAM" id="SSF51735">
    <property type="entry name" value="NAD(P)-binding Rossmann-fold domains"/>
    <property type="match status" value="1"/>
</dbReference>
<evidence type="ECO:0000259" key="4">
    <source>
        <dbReference type="SMART" id="SM00822"/>
    </source>
</evidence>
<evidence type="ECO:0000256" key="3">
    <source>
        <dbReference type="RuleBase" id="RU000363"/>
    </source>
</evidence>
<keyword evidence="2" id="KW-0560">Oxidoreductase</keyword>
<protein>
    <submittedName>
        <fullName evidence="5">NADP-dependent 3-hydroxy acid dehydrogenase YdfG</fullName>
    </submittedName>
</protein>
<gene>
    <name evidence="5" type="ORF">SAMN05444272_0249</name>
</gene>